<proteinExistence type="predicted"/>
<reference evidence="5 6" key="3">
    <citation type="submission" date="2017-09" db="EMBL/GenBank/DDBJ databases">
        <title>Tripartite evolution among Lactobacillus johnsonii, Lactobacillus taiwanensis, Lactobacillus reuteri and their rodent host.</title>
        <authorList>
            <person name="Wang T."/>
            <person name="Knowles S."/>
            <person name="Cheng C."/>
        </authorList>
    </citation>
    <scope>NUCLEOTIDE SEQUENCE [LARGE SCALE GENOMIC DNA]</scope>
    <source>
        <strain evidence="4 5">609q</strain>
        <strain evidence="3 6">609u</strain>
    </source>
</reference>
<dbReference type="EMBL" id="NGNV01000001">
    <property type="protein sequence ID" value="OYR89113.1"/>
    <property type="molecule type" value="Genomic_DNA"/>
</dbReference>
<keyword evidence="1" id="KW-0862">Zinc</keyword>
<keyword evidence="2" id="KW-1133">Transmembrane helix</keyword>
<reference evidence="3" key="2">
    <citation type="submission" date="2017-05" db="EMBL/GenBank/DDBJ databases">
        <authorList>
            <person name="Lin X.B."/>
            <person name="Stothard P."/>
            <person name="Tasseva G."/>
            <person name="Walter J."/>
        </authorList>
    </citation>
    <scope>NUCLEOTIDE SEQUENCE</scope>
    <source>
        <strain evidence="3">609u</strain>
    </source>
</reference>
<gene>
    <name evidence="3" type="ORF">CBF53_00130</name>
    <name evidence="4" type="ORF">CBF70_00130</name>
</gene>
<protein>
    <submittedName>
        <fullName evidence="4">3-methyladenine DNA glycosylase</fullName>
    </submittedName>
</protein>
<keyword evidence="2" id="KW-0472">Membrane</keyword>
<feature type="binding site" evidence="1">
    <location>
        <position position="6"/>
    </location>
    <ligand>
        <name>Zn(2+)</name>
        <dbReference type="ChEBI" id="CHEBI:29105"/>
    </ligand>
</feature>
<feature type="binding site" evidence="1">
    <location>
        <position position="20"/>
    </location>
    <ligand>
        <name>Zn(2+)</name>
        <dbReference type="ChEBI" id="CHEBI:29105"/>
    </ligand>
</feature>
<dbReference type="Pfam" id="PF03352">
    <property type="entry name" value="Adenine_glyco"/>
    <property type="match status" value="1"/>
</dbReference>
<dbReference type="InterPro" id="IPR011257">
    <property type="entry name" value="DNA_glycosylase"/>
</dbReference>
<comment type="caution">
    <text evidence="4">The sequence shown here is derived from an EMBL/GenBank/DDBJ whole genome shotgun (WGS) entry which is preliminary data.</text>
</comment>
<evidence type="ECO:0000256" key="2">
    <source>
        <dbReference type="SAM" id="Phobius"/>
    </source>
</evidence>
<dbReference type="Gene3D" id="1.10.340.30">
    <property type="entry name" value="Hypothetical protein, domain 2"/>
    <property type="match status" value="1"/>
</dbReference>
<feature type="binding site" evidence="1">
    <location>
        <position position="181"/>
    </location>
    <ligand>
        <name>Zn(2+)</name>
        <dbReference type="ChEBI" id="CHEBI:29105"/>
    </ligand>
</feature>
<organism evidence="4 5">
    <name type="scientific">Lactobacillus taiwanensis</name>
    <dbReference type="NCBI Taxonomy" id="508451"/>
    <lineage>
        <taxon>Bacteria</taxon>
        <taxon>Bacillati</taxon>
        <taxon>Bacillota</taxon>
        <taxon>Bacilli</taxon>
        <taxon>Lactobacillales</taxon>
        <taxon>Lactobacillaceae</taxon>
        <taxon>Lactobacillus</taxon>
    </lineage>
</organism>
<dbReference type="GO" id="GO:0008725">
    <property type="term" value="F:DNA-3-methyladenine glycosylase activity"/>
    <property type="evidence" value="ECO:0007669"/>
    <property type="project" value="InterPro"/>
</dbReference>
<evidence type="ECO:0000313" key="3">
    <source>
        <dbReference type="EMBL" id="OYR89113.1"/>
    </source>
</evidence>
<dbReference type="PANTHER" id="PTHR30037">
    <property type="entry name" value="DNA-3-METHYLADENINE GLYCOSYLASE 1"/>
    <property type="match status" value="1"/>
</dbReference>
<accession>A0A256LJ16</accession>
<dbReference type="Proteomes" id="UP000216316">
    <property type="component" value="Unassembled WGS sequence"/>
</dbReference>
<reference evidence="4 5" key="1">
    <citation type="submission" date="2017-04" db="EMBL/GenBank/DDBJ databases">
        <authorList>
            <person name="Afonso C.L."/>
            <person name="Miller P.J."/>
            <person name="Scott M.A."/>
            <person name="Spackman E."/>
            <person name="Goraichik I."/>
            <person name="Dimitrov K.M."/>
            <person name="Suarez D.L."/>
            <person name="Swayne D.E."/>
        </authorList>
    </citation>
    <scope>NUCLEOTIDE SEQUENCE [LARGE SCALE GENOMIC DNA]</scope>
    <source>
        <strain evidence="4 5">609q</strain>
    </source>
</reference>
<dbReference type="InterPro" id="IPR052891">
    <property type="entry name" value="DNA-3mA_glycosylase"/>
</dbReference>
<keyword evidence="1" id="KW-0479">Metal-binding</keyword>
<dbReference type="AlphaFoldDB" id="A0A256LJ16"/>
<dbReference type="RefSeq" id="WP_094497313.1">
    <property type="nucleotide sequence ID" value="NZ_CP059276.1"/>
</dbReference>
<dbReference type="PANTHER" id="PTHR30037:SF4">
    <property type="entry name" value="DNA-3-METHYLADENINE GLYCOSYLASE I"/>
    <property type="match status" value="1"/>
</dbReference>
<evidence type="ECO:0000313" key="5">
    <source>
        <dbReference type="Proteomes" id="UP000215828"/>
    </source>
</evidence>
<evidence type="ECO:0000313" key="4">
    <source>
        <dbReference type="EMBL" id="OYR93435.1"/>
    </source>
</evidence>
<keyword evidence="2" id="KW-0812">Transmembrane</keyword>
<evidence type="ECO:0000313" key="6">
    <source>
        <dbReference type="Proteomes" id="UP000216316"/>
    </source>
</evidence>
<name>A0A256LJ16_9LACO</name>
<dbReference type="InterPro" id="IPR005019">
    <property type="entry name" value="Adenine_glyco"/>
</dbReference>
<dbReference type="GeneID" id="64333304"/>
<dbReference type="SUPFAM" id="SSF48150">
    <property type="entry name" value="DNA-glycosylase"/>
    <property type="match status" value="1"/>
</dbReference>
<dbReference type="Proteomes" id="UP000215828">
    <property type="component" value="Unassembled WGS sequence"/>
</dbReference>
<dbReference type="GO" id="GO:0046872">
    <property type="term" value="F:metal ion binding"/>
    <property type="evidence" value="ECO:0007669"/>
    <property type="project" value="UniProtKB-KW"/>
</dbReference>
<feature type="transmembrane region" description="Helical" evidence="2">
    <location>
        <begin position="154"/>
        <end position="174"/>
    </location>
</feature>
<dbReference type="GO" id="GO:0006284">
    <property type="term" value="P:base-excision repair"/>
    <property type="evidence" value="ECO:0007669"/>
    <property type="project" value="InterPro"/>
</dbReference>
<evidence type="ECO:0000256" key="1">
    <source>
        <dbReference type="PIRSR" id="PIRSR605019-1"/>
    </source>
</evidence>
<feature type="binding site" evidence="1">
    <location>
        <position position="177"/>
    </location>
    <ligand>
        <name>Zn(2+)</name>
        <dbReference type="ChEBI" id="CHEBI:29105"/>
    </ligand>
</feature>
<dbReference type="EMBL" id="NGNX01000001">
    <property type="protein sequence ID" value="OYR93435.1"/>
    <property type="molecule type" value="Genomic_DNA"/>
</dbReference>
<keyword evidence="6" id="KW-1185">Reference proteome</keyword>
<sequence length="188" mass="21930">MKVKRCSWGNSKNLVYQYYHDKEWGKLNLNSNYLYEMLVLESFQSGLSWETILNKRENFRAAFANFDYHKVAKFNEQDFERLMQNKGIVRNRLKINAAINNAKVLLKMEKEGQTLEQFLIKFIPEPIINHPQKVEDVPASDELSKQVSRKMKKLGFKFVGPVTIYSFLQAVGLINDHIDSCSFKDGGR</sequence>